<reference evidence="3 4" key="1">
    <citation type="submission" date="2017-12" db="EMBL/GenBank/DDBJ databases">
        <title>Isolation and characterization of estrogens degradatiion strain Microbacterium hominis SJTG1.</title>
        <authorList>
            <person name="Xiong W."/>
            <person name="Yin C."/>
            <person name="Zheng D."/>
            <person name="Liang R."/>
        </authorList>
    </citation>
    <scope>NUCLEOTIDE SEQUENCE [LARGE SCALE GENOMIC DNA]</scope>
    <source>
        <strain evidence="3 4">SJTG1</strain>
    </source>
</reference>
<organism evidence="3 4">
    <name type="scientific">Microbacterium hominis</name>
    <dbReference type="NCBI Taxonomy" id="162426"/>
    <lineage>
        <taxon>Bacteria</taxon>
        <taxon>Bacillati</taxon>
        <taxon>Actinomycetota</taxon>
        <taxon>Actinomycetes</taxon>
        <taxon>Micrococcales</taxon>
        <taxon>Microbacteriaceae</taxon>
        <taxon>Microbacterium</taxon>
    </lineage>
</organism>
<dbReference type="InterPro" id="IPR006016">
    <property type="entry name" value="UspA"/>
</dbReference>
<dbReference type="RefSeq" id="WP_061781880.1">
    <property type="nucleotide sequence ID" value="NZ_CP025299.1"/>
</dbReference>
<feature type="domain" description="UspA" evidence="2">
    <location>
        <begin position="1"/>
        <end position="137"/>
    </location>
</feature>
<evidence type="ECO:0000256" key="1">
    <source>
        <dbReference type="ARBA" id="ARBA00008791"/>
    </source>
</evidence>
<proteinExistence type="inferred from homology"/>
<feature type="domain" description="UspA" evidence="2">
    <location>
        <begin position="147"/>
        <end position="283"/>
    </location>
</feature>
<protein>
    <submittedName>
        <fullName evidence="3">Universal stress protein</fullName>
    </submittedName>
</protein>
<comment type="similarity">
    <text evidence="1">Belongs to the universal stress protein A family.</text>
</comment>
<dbReference type="AlphaFoldDB" id="A0A2K9DI52"/>
<dbReference type="Proteomes" id="UP000233276">
    <property type="component" value="Chromosome"/>
</dbReference>
<dbReference type="SUPFAM" id="SSF52402">
    <property type="entry name" value="Adenine nucleotide alpha hydrolases-like"/>
    <property type="match status" value="2"/>
</dbReference>
<dbReference type="Gene3D" id="3.40.50.620">
    <property type="entry name" value="HUPs"/>
    <property type="match status" value="2"/>
</dbReference>
<dbReference type="EMBL" id="CP025299">
    <property type="protein sequence ID" value="AUG30669.1"/>
    <property type="molecule type" value="Genomic_DNA"/>
</dbReference>
<evidence type="ECO:0000313" key="3">
    <source>
        <dbReference type="EMBL" id="AUG30669.1"/>
    </source>
</evidence>
<dbReference type="InterPro" id="IPR014729">
    <property type="entry name" value="Rossmann-like_a/b/a_fold"/>
</dbReference>
<accession>A0A2K9DI52</accession>
<name>A0A2K9DI52_9MICO</name>
<gene>
    <name evidence="3" type="ORF">CXR34_15150</name>
</gene>
<dbReference type="PANTHER" id="PTHR46268">
    <property type="entry name" value="STRESS RESPONSE PROTEIN NHAX"/>
    <property type="match status" value="1"/>
</dbReference>
<sequence length="283" mass="29083">MVDSIVVAVTGAPVAVRAVRWAVQRAQAAPPGSQRIELLSVVGGVLGTVGEAAVLEQAVAATETLLERLAEPVRDAGIPVVCRAEAGDPVSRLIDASAEAALLVIGSDYRGPGAGPARGAHGIRIAAGAACPVVVVPDVELVGRSGVVVGIDGSPVSEHALRFAAREADRLGESLTAVSVWTPLEAPRNGLAVYPEMYLANMQAATEEMQAVALAGLAVDFPDLVVERVVERGYPSRVIGSRAMTARLAVVGTHGRGALARFLLGSISQEVLSRLTSVTAVVR</sequence>
<dbReference type="PANTHER" id="PTHR46268:SF6">
    <property type="entry name" value="UNIVERSAL STRESS PROTEIN UP12"/>
    <property type="match status" value="1"/>
</dbReference>
<evidence type="ECO:0000259" key="2">
    <source>
        <dbReference type="Pfam" id="PF00582"/>
    </source>
</evidence>
<dbReference type="PRINTS" id="PR01438">
    <property type="entry name" value="UNVRSLSTRESS"/>
</dbReference>
<evidence type="ECO:0000313" key="4">
    <source>
        <dbReference type="Proteomes" id="UP000233276"/>
    </source>
</evidence>
<dbReference type="Pfam" id="PF00582">
    <property type="entry name" value="Usp"/>
    <property type="match status" value="2"/>
</dbReference>
<dbReference type="KEGG" id="mhos:CXR34_15150"/>
<dbReference type="InterPro" id="IPR006015">
    <property type="entry name" value="Universal_stress_UspA"/>
</dbReference>